<name>A0AAD9YGH4_COLKA</name>
<keyword evidence="2" id="KW-1185">Reference proteome</keyword>
<reference evidence="1" key="1">
    <citation type="submission" date="2023-02" db="EMBL/GenBank/DDBJ databases">
        <title>Colletotrichum kahawae CIFC_Que2 genome sequencing and assembly.</title>
        <authorList>
            <person name="Baroncelli R."/>
        </authorList>
    </citation>
    <scope>NUCLEOTIDE SEQUENCE</scope>
    <source>
        <strain evidence="1">CIFC_Que2</strain>
    </source>
</reference>
<comment type="caution">
    <text evidence="1">The sequence shown here is derived from an EMBL/GenBank/DDBJ whole genome shotgun (WGS) entry which is preliminary data.</text>
</comment>
<gene>
    <name evidence="1" type="ORF">CKAH01_05177</name>
</gene>
<organism evidence="1 2">
    <name type="scientific">Colletotrichum kahawae</name>
    <name type="common">Coffee berry disease fungus</name>
    <dbReference type="NCBI Taxonomy" id="34407"/>
    <lineage>
        <taxon>Eukaryota</taxon>
        <taxon>Fungi</taxon>
        <taxon>Dikarya</taxon>
        <taxon>Ascomycota</taxon>
        <taxon>Pezizomycotina</taxon>
        <taxon>Sordariomycetes</taxon>
        <taxon>Hypocreomycetidae</taxon>
        <taxon>Glomerellales</taxon>
        <taxon>Glomerellaceae</taxon>
        <taxon>Colletotrichum</taxon>
        <taxon>Colletotrichum gloeosporioides species complex</taxon>
    </lineage>
</organism>
<dbReference type="Proteomes" id="UP001281614">
    <property type="component" value="Unassembled WGS sequence"/>
</dbReference>
<dbReference type="EMBL" id="VYYT01000157">
    <property type="protein sequence ID" value="KAK2761947.1"/>
    <property type="molecule type" value="Genomic_DNA"/>
</dbReference>
<accession>A0AAD9YGH4</accession>
<sequence>MPVQRRHMLSALQTCRVQSADASSPLASILSDWEPSSASGLGAVAPNRLGWLGTPGSEEKELFARRKLGAVAGQCQLLTSTTKLPEAILHSHSTDKPANQKMAITAQKRQLIGEEDPVSID</sequence>
<dbReference type="AlphaFoldDB" id="A0AAD9YGH4"/>
<evidence type="ECO:0000313" key="1">
    <source>
        <dbReference type="EMBL" id="KAK2761947.1"/>
    </source>
</evidence>
<protein>
    <submittedName>
        <fullName evidence="1">Uncharacterized protein</fullName>
    </submittedName>
</protein>
<proteinExistence type="predicted"/>
<evidence type="ECO:0000313" key="2">
    <source>
        <dbReference type="Proteomes" id="UP001281614"/>
    </source>
</evidence>